<organism evidence="1 2">
    <name type="scientific">Helianthus annuus</name>
    <name type="common">Common sunflower</name>
    <dbReference type="NCBI Taxonomy" id="4232"/>
    <lineage>
        <taxon>Eukaryota</taxon>
        <taxon>Viridiplantae</taxon>
        <taxon>Streptophyta</taxon>
        <taxon>Embryophyta</taxon>
        <taxon>Tracheophyta</taxon>
        <taxon>Spermatophyta</taxon>
        <taxon>Magnoliopsida</taxon>
        <taxon>eudicotyledons</taxon>
        <taxon>Gunneridae</taxon>
        <taxon>Pentapetalae</taxon>
        <taxon>asterids</taxon>
        <taxon>campanulids</taxon>
        <taxon>Asterales</taxon>
        <taxon>Asteraceae</taxon>
        <taxon>Asteroideae</taxon>
        <taxon>Heliantheae alliance</taxon>
        <taxon>Heliantheae</taxon>
        <taxon>Helianthus</taxon>
    </lineage>
</organism>
<sequence length="92" mass="10237">MEREKLSVRAIGILLWQEQFYAFHPWVYEDSQITMTKLLGSIVVKGAQDTLGASPAQPYRLAAIKALRSNSANSGLTASTDCVTNGHYWSLY</sequence>
<gene>
    <name evidence="1" type="ORF">HannXRQ_Chr15g0474441</name>
</gene>
<protein>
    <submittedName>
        <fullName evidence="1">Uncharacterized protein</fullName>
    </submittedName>
</protein>
<dbReference type="EMBL" id="CM007904">
    <property type="protein sequence ID" value="OTF94652.1"/>
    <property type="molecule type" value="Genomic_DNA"/>
</dbReference>
<keyword evidence="2" id="KW-1185">Reference proteome</keyword>
<evidence type="ECO:0000313" key="2">
    <source>
        <dbReference type="Proteomes" id="UP000215914"/>
    </source>
</evidence>
<accession>A0A251S7V3</accession>
<name>A0A251S7V3_HELAN</name>
<evidence type="ECO:0000313" key="1">
    <source>
        <dbReference type="EMBL" id="OTF94652.1"/>
    </source>
</evidence>
<dbReference type="Proteomes" id="UP000215914">
    <property type="component" value="Chromosome 15"/>
</dbReference>
<proteinExistence type="predicted"/>
<reference evidence="2" key="1">
    <citation type="journal article" date="2017" name="Nature">
        <title>The sunflower genome provides insights into oil metabolism, flowering and Asterid evolution.</title>
        <authorList>
            <person name="Badouin H."/>
            <person name="Gouzy J."/>
            <person name="Grassa C.J."/>
            <person name="Murat F."/>
            <person name="Staton S.E."/>
            <person name="Cottret L."/>
            <person name="Lelandais-Briere C."/>
            <person name="Owens G.L."/>
            <person name="Carrere S."/>
            <person name="Mayjonade B."/>
            <person name="Legrand L."/>
            <person name="Gill N."/>
            <person name="Kane N.C."/>
            <person name="Bowers J.E."/>
            <person name="Hubner S."/>
            <person name="Bellec A."/>
            <person name="Berard A."/>
            <person name="Berges H."/>
            <person name="Blanchet N."/>
            <person name="Boniface M.C."/>
            <person name="Brunel D."/>
            <person name="Catrice O."/>
            <person name="Chaidir N."/>
            <person name="Claudel C."/>
            <person name="Donnadieu C."/>
            <person name="Faraut T."/>
            <person name="Fievet G."/>
            <person name="Helmstetter N."/>
            <person name="King M."/>
            <person name="Knapp S.J."/>
            <person name="Lai Z."/>
            <person name="Le Paslier M.C."/>
            <person name="Lippi Y."/>
            <person name="Lorenzon L."/>
            <person name="Mandel J.R."/>
            <person name="Marage G."/>
            <person name="Marchand G."/>
            <person name="Marquand E."/>
            <person name="Bret-Mestries E."/>
            <person name="Morien E."/>
            <person name="Nambeesan S."/>
            <person name="Nguyen T."/>
            <person name="Pegot-Espagnet P."/>
            <person name="Pouilly N."/>
            <person name="Raftis F."/>
            <person name="Sallet E."/>
            <person name="Schiex T."/>
            <person name="Thomas J."/>
            <person name="Vandecasteele C."/>
            <person name="Vares D."/>
            <person name="Vear F."/>
            <person name="Vautrin S."/>
            <person name="Crespi M."/>
            <person name="Mangin B."/>
            <person name="Burke J.M."/>
            <person name="Salse J."/>
            <person name="Munos S."/>
            <person name="Vincourt P."/>
            <person name="Rieseberg L.H."/>
            <person name="Langlade N.B."/>
        </authorList>
    </citation>
    <scope>NUCLEOTIDE SEQUENCE [LARGE SCALE GENOMIC DNA]</scope>
    <source>
        <strain evidence="2">cv. SF193</strain>
    </source>
</reference>
<dbReference type="InParanoid" id="A0A251S7V3"/>
<dbReference type="AlphaFoldDB" id="A0A251S7V3"/>